<keyword evidence="13 14" id="KW-0342">GTP-binding</keyword>
<gene>
    <name evidence="15" type="primary">cobU</name>
    <name evidence="15" type="ORF">R8Z52_23490</name>
</gene>
<evidence type="ECO:0000256" key="6">
    <source>
        <dbReference type="ARBA" id="ARBA00005159"/>
    </source>
</evidence>
<dbReference type="EMBL" id="CP138204">
    <property type="protein sequence ID" value="WPC75880.1"/>
    <property type="molecule type" value="Genomic_DNA"/>
</dbReference>
<evidence type="ECO:0000313" key="15">
    <source>
        <dbReference type="EMBL" id="WPC75880.1"/>
    </source>
</evidence>
<organism evidence="15 16">
    <name type="scientific">Vibrio porteresiae DSM 19223</name>
    <dbReference type="NCBI Taxonomy" id="1123496"/>
    <lineage>
        <taxon>Bacteria</taxon>
        <taxon>Pseudomonadati</taxon>
        <taxon>Pseudomonadota</taxon>
        <taxon>Gammaproteobacteria</taxon>
        <taxon>Vibrionales</taxon>
        <taxon>Vibrionaceae</taxon>
        <taxon>Vibrio</taxon>
    </lineage>
</organism>
<dbReference type="EC" id="2.7.7.62" evidence="14"/>
<evidence type="ECO:0000256" key="12">
    <source>
        <dbReference type="ARBA" id="ARBA00022840"/>
    </source>
</evidence>
<dbReference type="Gene3D" id="3.40.50.300">
    <property type="entry name" value="P-loop containing nucleotide triphosphate hydrolases"/>
    <property type="match status" value="1"/>
</dbReference>
<keyword evidence="15" id="KW-0548">Nucleotidyltransferase</keyword>
<evidence type="ECO:0000256" key="4">
    <source>
        <dbReference type="ARBA" id="ARBA00003889"/>
    </source>
</evidence>
<evidence type="ECO:0000256" key="10">
    <source>
        <dbReference type="ARBA" id="ARBA00022741"/>
    </source>
</evidence>
<comment type="catalytic activity">
    <reaction evidence="3">
        <text>adenosylcob(III)inamide + GTP = adenosylcob(III)inamide phosphate + GDP + H(+)</text>
        <dbReference type="Rhea" id="RHEA:15765"/>
        <dbReference type="ChEBI" id="CHEBI:2480"/>
        <dbReference type="ChEBI" id="CHEBI:15378"/>
        <dbReference type="ChEBI" id="CHEBI:37565"/>
        <dbReference type="ChEBI" id="CHEBI:58189"/>
        <dbReference type="ChEBI" id="CHEBI:58502"/>
        <dbReference type="EC" id="2.7.1.156"/>
    </reaction>
</comment>
<evidence type="ECO:0000256" key="2">
    <source>
        <dbReference type="ARBA" id="ARBA00000711"/>
    </source>
</evidence>
<evidence type="ECO:0000256" key="9">
    <source>
        <dbReference type="ARBA" id="ARBA00022679"/>
    </source>
</evidence>
<comment type="pathway">
    <text evidence="5 14">Cofactor biosynthesis; adenosylcobalamin biosynthesis; adenosylcobalamin from cob(II)yrinate a,c-diamide: step 6/7.</text>
</comment>
<dbReference type="Pfam" id="PF02283">
    <property type="entry name" value="CobU"/>
    <property type="match status" value="1"/>
</dbReference>
<comment type="catalytic activity">
    <reaction evidence="1 14">
        <text>adenosylcob(III)inamide + ATP = adenosylcob(III)inamide phosphate + ADP + H(+)</text>
        <dbReference type="Rhea" id="RHEA:15769"/>
        <dbReference type="ChEBI" id="CHEBI:2480"/>
        <dbReference type="ChEBI" id="CHEBI:15378"/>
        <dbReference type="ChEBI" id="CHEBI:30616"/>
        <dbReference type="ChEBI" id="CHEBI:58502"/>
        <dbReference type="ChEBI" id="CHEBI:456216"/>
        <dbReference type="EC" id="2.7.1.156"/>
    </reaction>
</comment>
<dbReference type="NCBIfam" id="NF004469">
    <property type="entry name" value="PRK05800.1"/>
    <property type="match status" value="1"/>
</dbReference>
<evidence type="ECO:0000256" key="11">
    <source>
        <dbReference type="ARBA" id="ARBA00022777"/>
    </source>
</evidence>
<dbReference type="PIRSF" id="PIRSF006135">
    <property type="entry name" value="CobU"/>
    <property type="match status" value="1"/>
</dbReference>
<dbReference type="InterPro" id="IPR003203">
    <property type="entry name" value="CobU/CobP"/>
</dbReference>
<accession>A0ABZ0QHG4</accession>
<name>A0ABZ0QHG4_9VIBR</name>
<comment type="similarity">
    <text evidence="7 14">Belongs to the CobU/CobP family.</text>
</comment>
<keyword evidence="16" id="KW-1185">Reference proteome</keyword>
<evidence type="ECO:0000313" key="16">
    <source>
        <dbReference type="Proteomes" id="UP001304071"/>
    </source>
</evidence>
<evidence type="ECO:0000256" key="1">
    <source>
        <dbReference type="ARBA" id="ARBA00000312"/>
    </source>
</evidence>
<keyword evidence="12 14" id="KW-0067">ATP-binding</keyword>
<dbReference type="InterPro" id="IPR027417">
    <property type="entry name" value="P-loop_NTPase"/>
</dbReference>
<evidence type="ECO:0000256" key="7">
    <source>
        <dbReference type="ARBA" id="ARBA00007490"/>
    </source>
</evidence>
<evidence type="ECO:0000256" key="3">
    <source>
        <dbReference type="ARBA" id="ARBA00001522"/>
    </source>
</evidence>
<comment type="pathway">
    <text evidence="6 14">Cofactor biosynthesis; adenosylcobalamin biosynthesis; adenosylcobalamin from cob(II)yrinate a,c-diamide: step 5/7.</text>
</comment>
<evidence type="ECO:0000256" key="14">
    <source>
        <dbReference type="PIRNR" id="PIRNR006135"/>
    </source>
</evidence>
<dbReference type="PANTHER" id="PTHR34848">
    <property type="match status" value="1"/>
</dbReference>
<keyword evidence="10 14" id="KW-0547">Nucleotide-binding</keyword>
<comment type="function">
    <text evidence="4 14">Catalyzes ATP-dependent phosphorylation of adenosylcobinamide and addition of GMP to adenosylcobinamide phosphate.</text>
</comment>
<protein>
    <recommendedName>
        <fullName evidence="14">Bifunctional adenosylcobalamin biosynthesis protein</fullName>
        <ecNumber evidence="14">2.7.1.156</ecNumber>
        <ecNumber evidence="14">2.7.7.62</ecNumber>
    </recommendedName>
</protein>
<evidence type="ECO:0000256" key="5">
    <source>
        <dbReference type="ARBA" id="ARBA00004692"/>
    </source>
</evidence>
<keyword evidence="8 14" id="KW-0169">Cobalamin biosynthesis</keyword>
<dbReference type="CDD" id="cd00544">
    <property type="entry name" value="CobU"/>
    <property type="match status" value="1"/>
</dbReference>
<keyword evidence="11 14" id="KW-0418">Kinase</keyword>
<dbReference type="PANTHER" id="PTHR34848:SF1">
    <property type="entry name" value="BIFUNCTIONAL ADENOSYLCOBALAMIN BIOSYNTHESIS PROTEIN COBU"/>
    <property type="match status" value="1"/>
</dbReference>
<dbReference type="EC" id="2.7.1.156" evidence="14"/>
<dbReference type="SUPFAM" id="SSF52540">
    <property type="entry name" value="P-loop containing nucleoside triphosphate hydrolases"/>
    <property type="match status" value="1"/>
</dbReference>
<evidence type="ECO:0000256" key="13">
    <source>
        <dbReference type="ARBA" id="ARBA00023134"/>
    </source>
</evidence>
<dbReference type="GO" id="GO:0043752">
    <property type="term" value="F:adenosylcobinamide kinase activity"/>
    <property type="evidence" value="ECO:0007669"/>
    <property type="project" value="UniProtKB-EC"/>
</dbReference>
<proteinExistence type="inferred from homology"/>
<evidence type="ECO:0000256" key="8">
    <source>
        <dbReference type="ARBA" id="ARBA00022573"/>
    </source>
</evidence>
<dbReference type="RefSeq" id="WP_261897852.1">
    <property type="nucleotide sequence ID" value="NZ_AP024896.1"/>
</dbReference>
<dbReference type="Proteomes" id="UP001304071">
    <property type="component" value="Chromosome 2"/>
</dbReference>
<comment type="catalytic activity">
    <reaction evidence="2 14">
        <text>adenosylcob(III)inamide phosphate + GTP + H(+) = adenosylcob(III)inamide-GDP + diphosphate</text>
        <dbReference type="Rhea" id="RHEA:22712"/>
        <dbReference type="ChEBI" id="CHEBI:15378"/>
        <dbReference type="ChEBI" id="CHEBI:33019"/>
        <dbReference type="ChEBI" id="CHEBI:37565"/>
        <dbReference type="ChEBI" id="CHEBI:58502"/>
        <dbReference type="ChEBI" id="CHEBI:60487"/>
        <dbReference type="EC" id="2.7.7.62"/>
    </reaction>
</comment>
<keyword evidence="9 14" id="KW-0808">Transferase</keyword>
<dbReference type="GO" id="GO:0008820">
    <property type="term" value="F:cobinamide phosphate guanylyltransferase activity"/>
    <property type="evidence" value="ECO:0007669"/>
    <property type="project" value="UniProtKB-EC"/>
</dbReference>
<reference evidence="15 16" key="1">
    <citation type="submission" date="2023-11" db="EMBL/GenBank/DDBJ databases">
        <title>Plant-associative lifestyle of Vibrio porteresiae and its evolutionary dynamics.</title>
        <authorList>
            <person name="Rameshkumar N."/>
            <person name="Kirti K."/>
        </authorList>
    </citation>
    <scope>NUCLEOTIDE SEQUENCE [LARGE SCALE GENOMIC DNA]</scope>
    <source>
        <strain evidence="15 16">MSSRF30</strain>
    </source>
</reference>
<sequence>MPVHFLLGGARSGKSSYAEKYAKVLCHHKTQQSLPSQLHYVATATPFDDEMRSRIHTHQSRRGEEWQNHEVPRALVEQIERFNGDDVVLIDCFTLWLNNVIYNEGETADAALIDSEVQRLVQALATTPATIFCVSNEVGLGIVPLGEVTRLYVDHAGWMNQAVAAIADTVTFMAAGLPLAMKGKPLAEEIG</sequence>